<dbReference type="Proteomes" id="UP000092093">
    <property type="component" value="Unassembled WGS sequence"/>
</dbReference>
<comment type="caution">
    <text evidence="3">The sequence shown here is derived from an EMBL/GenBank/DDBJ whole genome shotgun (WGS) entry which is preliminary data.</text>
</comment>
<reference evidence="3 4" key="1">
    <citation type="submission" date="2015-09" db="EMBL/GenBank/DDBJ databases">
        <title>Aphanizomenon flos-aquae WA102.</title>
        <authorList>
            <person name="Driscoll C."/>
        </authorList>
    </citation>
    <scope>NUCLEOTIDE SEQUENCE [LARGE SCALE GENOMIC DNA]</scope>
    <source>
        <strain evidence="3">WA102</strain>
    </source>
</reference>
<proteinExistence type="predicted"/>
<feature type="transmembrane region" description="Helical" evidence="2">
    <location>
        <begin position="138"/>
        <end position="160"/>
    </location>
</feature>
<name>A0A1B7WBH7_APHFL</name>
<accession>A0A1B7WBH7</accession>
<keyword evidence="2" id="KW-0812">Transmembrane</keyword>
<evidence type="ECO:0000313" key="3">
    <source>
        <dbReference type="EMBL" id="OBQ34548.1"/>
    </source>
</evidence>
<feature type="transmembrane region" description="Helical" evidence="2">
    <location>
        <begin position="105"/>
        <end position="126"/>
    </location>
</feature>
<gene>
    <name evidence="3" type="ORF">AN484_26620</name>
</gene>
<keyword evidence="2" id="KW-0472">Membrane</keyword>
<sequence>MFPEMRECGAPEELPVQAVKIDEGKTTGLGLGRSIYTEDQIQAFVDFQDAHQVRRAYLAETAEIAYAGRGPNGEWGHGLGGLASASVVSLVGSHLIPLYAVFGPAAVIIIFSLFLVGVIRLVATLIIRVITIIRVRGFGLWVLAAIWGTAFQIALTPLRWANDTARDIADRVTTTMETRAAQEMEEGEERRAAASFNLYTEAAKLMANATRATPALERRGRSPSPSGSRK</sequence>
<protein>
    <submittedName>
        <fullName evidence="3">Uncharacterized protein</fullName>
    </submittedName>
</protein>
<dbReference type="EMBL" id="LJOW01000456">
    <property type="protein sequence ID" value="OBQ34548.1"/>
    <property type="molecule type" value="Genomic_DNA"/>
</dbReference>
<organism evidence="3 4">
    <name type="scientific">Aphanizomenon flos-aquae WA102</name>
    <dbReference type="NCBI Taxonomy" id="1710896"/>
    <lineage>
        <taxon>Bacteria</taxon>
        <taxon>Bacillati</taxon>
        <taxon>Cyanobacteriota</taxon>
        <taxon>Cyanophyceae</taxon>
        <taxon>Nostocales</taxon>
        <taxon>Aphanizomenonaceae</taxon>
        <taxon>Aphanizomenon</taxon>
    </lineage>
</organism>
<evidence type="ECO:0000313" key="4">
    <source>
        <dbReference type="Proteomes" id="UP000092093"/>
    </source>
</evidence>
<evidence type="ECO:0000256" key="1">
    <source>
        <dbReference type="SAM" id="MobiDB-lite"/>
    </source>
</evidence>
<feature type="region of interest" description="Disordered" evidence="1">
    <location>
        <begin position="211"/>
        <end position="230"/>
    </location>
</feature>
<dbReference type="AlphaFoldDB" id="A0A1B7WBH7"/>
<keyword evidence="2" id="KW-1133">Transmembrane helix</keyword>
<evidence type="ECO:0000256" key="2">
    <source>
        <dbReference type="SAM" id="Phobius"/>
    </source>
</evidence>